<accession>A0ABV6BGM8</accession>
<sequence length="308" mass="34833">MAREQLGVCAEPNLHGLLLLMNALDGHEHHIRRVLGLIPGVIQKLTDQFSEANLNAVIAIGPGYWDALYPAQRPLDFQPFSPLLVDDLAMPAVPYDVLLKIRADRYDVLHLAIQQCYQQLMPHLELVEQTHCFRFMDGRDLTGFIDQPHSPRGRKKRELALISETSQPALAQGSYVYYQRYRLDLNRWQQLTQQQQEVIIGQRKLDGRQLPMAQLNEQSHAVKAGVTDDFGEFYPLVFQNMPFGQLKVQGLVILACSAEPTAYLAWLNRRLGDSGGQNYDLLLDYVQADSGAAFFAPSISFLEDQADL</sequence>
<evidence type="ECO:0000256" key="3">
    <source>
        <dbReference type="ARBA" id="ARBA00022723"/>
    </source>
</evidence>
<dbReference type="PROSITE" id="PS51404">
    <property type="entry name" value="DYP_PEROXIDASE"/>
    <property type="match status" value="1"/>
</dbReference>
<dbReference type="SUPFAM" id="SSF54909">
    <property type="entry name" value="Dimeric alpha+beta barrel"/>
    <property type="match status" value="1"/>
</dbReference>
<dbReference type="GO" id="GO:0004601">
    <property type="term" value="F:peroxidase activity"/>
    <property type="evidence" value="ECO:0007669"/>
    <property type="project" value="UniProtKB-KW"/>
</dbReference>
<dbReference type="Pfam" id="PF20628">
    <property type="entry name" value="Dyp_perox_C"/>
    <property type="match status" value="1"/>
</dbReference>
<dbReference type="Proteomes" id="UP001589813">
    <property type="component" value="Unassembled WGS sequence"/>
</dbReference>
<name>A0ABV6BGM8_9GAMM</name>
<evidence type="ECO:0000259" key="8">
    <source>
        <dbReference type="Pfam" id="PF20628"/>
    </source>
</evidence>
<evidence type="ECO:0000256" key="6">
    <source>
        <dbReference type="ARBA" id="ARBA00025737"/>
    </source>
</evidence>
<organism evidence="9 10">
    <name type="scientific">Rheinheimera tilapiae</name>
    <dbReference type="NCBI Taxonomy" id="875043"/>
    <lineage>
        <taxon>Bacteria</taxon>
        <taxon>Pseudomonadati</taxon>
        <taxon>Pseudomonadota</taxon>
        <taxon>Gammaproteobacteria</taxon>
        <taxon>Chromatiales</taxon>
        <taxon>Chromatiaceae</taxon>
        <taxon>Rheinheimera</taxon>
    </lineage>
</organism>
<feature type="domain" description="Dyp-type peroxidase C-terminal" evidence="8">
    <location>
        <begin position="138"/>
        <end position="299"/>
    </location>
</feature>
<feature type="domain" description="Dyp-type peroxidase N-terminal" evidence="7">
    <location>
        <begin position="47"/>
        <end position="134"/>
    </location>
</feature>
<dbReference type="PANTHER" id="PTHR30521">
    <property type="entry name" value="DEFERROCHELATASE/PEROXIDASE"/>
    <property type="match status" value="1"/>
</dbReference>
<dbReference type="InterPro" id="IPR048328">
    <property type="entry name" value="Dyp_perox_C"/>
</dbReference>
<dbReference type="NCBIfam" id="TIGR01413">
    <property type="entry name" value="Dyp_perox_fam"/>
    <property type="match status" value="1"/>
</dbReference>
<dbReference type="EMBL" id="JBHLXP010000003">
    <property type="protein sequence ID" value="MFC0049228.1"/>
    <property type="molecule type" value="Genomic_DNA"/>
</dbReference>
<dbReference type="InterPro" id="IPR011008">
    <property type="entry name" value="Dimeric_a/b-barrel"/>
</dbReference>
<keyword evidence="2 9" id="KW-0575">Peroxidase</keyword>
<proteinExistence type="inferred from homology"/>
<protein>
    <submittedName>
        <fullName evidence="9">Dyp-type peroxidase</fullName>
    </submittedName>
</protein>
<dbReference type="InterPro" id="IPR006314">
    <property type="entry name" value="Dyp_peroxidase"/>
</dbReference>
<evidence type="ECO:0000256" key="2">
    <source>
        <dbReference type="ARBA" id="ARBA00022559"/>
    </source>
</evidence>
<comment type="similarity">
    <text evidence="6">Belongs to the DyP-type peroxidase family.</text>
</comment>
<evidence type="ECO:0000256" key="4">
    <source>
        <dbReference type="ARBA" id="ARBA00023002"/>
    </source>
</evidence>
<gene>
    <name evidence="9" type="ORF">ACFFJP_13105</name>
</gene>
<evidence type="ECO:0000256" key="1">
    <source>
        <dbReference type="ARBA" id="ARBA00001970"/>
    </source>
</evidence>
<reference evidence="9 10" key="1">
    <citation type="submission" date="2024-09" db="EMBL/GenBank/DDBJ databases">
        <authorList>
            <person name="Sun Q."/>
            <person name="Mori K."/>
        </authorList>
    </citation>
    <scope>NUCLEOTIDE SEQUENCE [LARGE SCALE GENOMIC DNA]</scope>
    <source>
        <strain evidence="9 10">KCTC 23315</strain>
    </source>
</reference>
<dbReference type="InterPro" id="IPR048327">
    <property type="entry name" value="Dyp_perox_N"/>
</dbReference>
<dbReference type="RefSeq" id="WP_377244690.1">
    <property type="nucleotide sequence ID" value="NZ_JBHLXP010000003.1"/>
</dbReference>
<comment type="caution">
    <text evidence="9">The sequence shown here is derived from an EMBL/GenBank/DDBJ whole genome shotgun (WGS) entry which is preliminary data.</text>
</comment>
<evidence type="ECO:0000313" key="9">
    <source>
        <dbReference type="EMBL" id="MFC0049228.1"/>
    </source>
</evidence>
<dbReference type="Pfam" id="PF04261">
    <property type="entry name" value="Dyp_perox_N"/>
    <property type="match status" value="1"/>
</dbReference>
<evidence type="ECO:0000313" key="10">
    <source>
        <dbReference type="Proteomes" id="UP001589813"/>
    </source>
</evidence>
<evidence type="ECO:0000259" key="7">
    <source>
        <dbReference type="Pfam" id="PF04261"/>
    </source>
</evidence>
<keyword evidence="3" id="KW-0479">Metal-binding</keyword>
<keyword evidence="10" id="KW-1185">Reference proteome</keyword>
<dbReference type="PANTHER" id="PTHR30521:SF0">
    <property type="entry name" value="DYP-TYPE PEROXIDASE FAMILY PROTEIN"/>
    <property type="match status" value="1"/>
</dbReference>
<keyword evidence="4" id="KW-0560">Oxidoreductase</keyword>
<evidence type="ECO:0000256" key="5">
    <source>
        <dbReference type="ARBA" id="ARBA00023004"/>
    </source>
</evidence>
<keyword evidence="5" id="KW-0408">Iron</keyword>
<comment type="cofactor">
    <cofactor evidence="1">
        <name>heme b</name>
        <dbReference type="ChEBI" id="CHEBI:60344"/>
    </cofactor>
</comment>